<feature type="region of interest" description="Disordered" evidence="1">
    <location>
        <begin position="198"/>
        <end position="220"/>
    </location>
</feature>
<dbReference type="RefSeq" id="XP_015604308.1">
    <property type="nucleotide sequence ID" value="XM_015748822.1"/>
</dbReference>
<feature type="transmembrane region" description="Helical" evidence="2">
    <location>
        <begin position="98"/>
        <end position="119"/>
    </location>
</feature>
<sequence length="220" mass="24491">MRFYLHFFICFCLTQSTIENDLNSMAYTATAFANEYGISTSANCTSMFIGPSCSCINCSADKCTLCCNSPRIRCCECYMCDSTNCRVTDWELVTVTQLIMSSVLFLGIVITIILFFRVCQRDMQTEQSRSDLLISECGGDNVSINSIQRSILERLRDRPPRYNEIYGAPPLYNSASNRAAMTEAPPVYERSSADDSVASSRIAAQGQTSNVQTPPVAHYI</sequence>
<keyword evidence="2" id="KW-0812">Transmembrane</keyword>
<evidence type="ECO:0000256" key="2">
    <source>
        <dbReference type="SAM" id="Phobius"/>
    </source>
</evidence>
<dbReference type="Proteomes" id="UP000694920">
    <property type="component" value="Unplaced"/>
</dbReference>
<evidence type="ECO:0000313" key="5">
    <source>
        <dbReference type="RefSeq" id="XP_015604308.1"/>
    </source>
</evidence>
<feature type="signal peptide" evidence="3">
    <location>
        <begin position="1"/>
        <end position="19"/>
    </location>
</feature>
<accession>A0AAJ7FR90</accession>
<dbReference type="KEGG" id="ccin:107272071"/>
<proteinExistence type="predicted"/>
<evidence type="ECO:0000256" key="3">
    <source>
        <dbReference type="SAM" id="SignalP"/>
    </source>
</evidence>
<dbReference type="GeneID" id="107272071"/>
<dbReference type="AlphaFoldDB" id="A0AAJ7FR90"/>
<keyword evidence="4" id="KW-1185">Reference proteome</keyword>
<protein>
    <submittedName>
        <fullName evidence="5">Uncharacterized protein LOC107272071 isoform X1</fullName>
    </submittedName>
</protein>
<keyword evidence="3" id="KW-0732">Signal</keyword>
<organism evidence="4 5">
    <name type="scientific">Cephus cinctus</name>
    <name type="common">Wheat stem sawfly</name>
    <dbReference type="NCBI Taxonomy" id="211228"/>
    <lineage>
        <taxon>Eukaryota</taxon>
        <taxon>Metazoa</taxon>
        <taxon>Ecdysozoa</taxon>
        <taxon>Arthropoda</taxon>
        <taxon>Hexapoda</taxon>
        <taxon>Insecta</taxon>
        <taxon>Pterygota</taxon>
        <taxon>Neoptera</taxon>
        <taxon>Endopterygota</taxon>
        <taxon>Hymenoptera</taxon>
        <taxon>Cephoidea</taxon>
        <taxon>Cephidae</taxon>
        <taxon>Cephus</taxon>
    </lineage>
</organism>
<keyword evidence="2" id="KW-1133">Transmembrane helix</keyword>
<keyword evidence="2" id="KW-0472">Membrane</keyword>
<gene>
    <name evidence="5" type="primary">LOC107272071</name>
</gene>
<evidence type="ECO:0000313" key="4">
    <source>
        <dbReference type="Proteomes" id="UP000694920"/>
    </source>
</evidence>
<feature type="chain" id="PRO_5042617844" evidence="3">
    <location>
        <begin position="20"/>
        <end position="220"/>
    </location>
</feature>
<reference evidence="5" key="1">
    <citation type="submission" date="2025-08" db="UniProtKB">
        <authorList>
            <consortium name="RefSeq"/>
        </authorList>
    </citation>
    <scope>IDENTIFICATION</scope>
</reference>
<evidence type="ECO:0000256" key="1">
    <source>
        <dbReference type="SAM" id="MobiDB-lite"/>
    </source>
</evidence>
<name>A0AAJ7FR90_CEPCN</name>